<sequence length="297" mass="32354">MSWSIKVPSSTANLGAGFDSIGLALNLYLELNIEEADEWQFIAASACLEGIPIGKENLVYQIVEQVAKLYGKENQIPACHVTMKSEIPLARGLGSSATAVVAGIELANVLLDLHLTEADKVQIATDMEGHPDNVAPSLLGGCVIGHYDGTVTYSQVAIKGVTFVACIPNFELKTKDARNALPVQFSFKESVQASSVANVSIAALCQGDWQTLGEMMDKDPFHQPYRKALIPHYDELHHYLKEQGAYGVFLSGAGPTMLAVVEEEKANSLVDKWKEGYPDYDWFALQVEHRGSVVEKI</sequence>
<evidence type="ECO:0000313" key="1">
    <source>
        <dbReference type="EMBL" id="MDX8044753.1"/>
    </source>
</evidence>
<name>A0ACC6M1J3_9BACI</name>
<dbReference type="EMBL" id="JAWZSR010000001">
    <property type="protein sequence ID" value="MDX8044753.1"/>
    <property type="molecule type" value="Genomic_DNA"/>
</dbReference>
<dbReference type="Proteomes" id="UP001277972">
    <property type="component" value="Unassembled WGS sequence"/>
</dbReference>
<accession>A0ACC6M1J3</accession>
<keyword evidence="1" id="KW-0418">Kinase</keyword>
<proteinExistence type="predicted"/>
<keyword evidence="2" id="KW-1185">Reference proteome</keyword>
<organism evidence="1 2">
    <name type="scientific">Gracilibacillus pellucidus</name>
    <dbReference type="NCBI Taxonomy" id="3095368"/>
    <lineage>
        <taxon>Bacteria</taxon>
        <taxon>Bacillati</taxon>
        <taxon>Bacillota</taxon>
        <taxon>Bacilli</taxon>
        <taxon>Bacillales</taxon>
        <taxon>Bacillaceae</taxon>
        <taxon>Gracilibacillus</taxon>
    </lineage>
</organism>
<comment type="caution">
    <text evidence="1">The sequence shown here is derived from an EMBL/GenBank/DDBJ whole genome shotgun (WGS) entry which is preliminary data.</text>
</comment>
<keyword evidence="1" id="KW-0808">Transferase</keyword>
<gene>
    <name evidence="1" type="primary">thrB</name>
    <name evidence="1" type="ORF">SH601_02030</name>
</gene>
<protein>
    <submittedName>
        <fullName evidence="1">Homoserine kinase</fullName>
        <ecNumber evidence="1">2.7.1.39</ecNumber>
    </submittedName>
</protein>
<reference evidence="1" key="1">
    <citation type="submission" date="2023-11" db="EMBL/GenBank/DDBJ databases">
        <title>Gracilibacillus pellucida a moderately halophilic bacterium isolated from saline soil in Xinjiang province.</title>
        <authorList>
            <person name="Zhang Z."/>
            <person name="Tan F."/>
            <person name="Wang Y."/>
            <person name="Xia M."/>
        </authorList>
    </citation>
    <scope>NUCLEOTIDE SEQUENCE</scope>
    <source>
        <strain evidence="1">S3-1-1</strain>
    </source>
</reference>
<evidence type="ECO:0000313" key="2">
    <source>
        <dbReference type="Proteomes" id="UP001277972"/>
    </source>
</evidence>
<dbReference type="EC" id="2.7.1.39" evidence="1"/>